<sequence length="131" mass="13443">MIKKSCSSPKMMMMKSVTACLILTLLIISVAAKGGGGGGHGGGGHGGGGHGRGGGLFLFGGHGGSHHRNSASVDGSSMGLTMTCLLSSLRVHTLLEFVRLLIFECCKSEDGAVVSWDSDCVKPPHYGQLKN</sequence>
<keyword evidence="3" id="KW-1185">Reference proteome</keyword>
<evidence type="ECO:0000313" key="2">
    <source>
        <dbReference type="EMBL" id="EFH52709.1"/>
    </source>
</evidence>
<name>D7LVZ0_ARALL</name>
<dbReference type="Gramene" id="Al_scaffold_0005_2716">
    <property type="protein sequence ID" value="Al_scaffold_0005_2716"/>
    <property type="gene ID" value="Al_scaffold_0005_2716"/>
</dbReference>
<feature type="signal peptide" evidence="1">
    <location>
        <begin position="1"/>
        <end position="32"/>
    </location>
</feature>
<dbReference type="Proteomes" id="UP000008694">
    <property type="component" value="Unassembled WGS sequence"/>
</dbReference>
<feature type="chain" id="PRO_5003102853" evidence="1">
    <location>
        <begin position="33"/>
        <end position="131"/>
    </location>
</feature>
<dbReference type="AlphaFoldDB" id="D7LVZ0"/>
<proteinExistence type="predicted"/>
<evidence type="ECO:0000313" key="3">
    <source>
        <dbReference type="Proteomes" id="UP000008694"/>
    </source>
</evidence>
<dbReference type="HOGENOM" id="CLU_1930407_0_0_1"/>
<organism evidence="3">
    <name type="scientific">Arabidopsis lyrata subsp. lyrata</name>
    <name type="common">Lyre-leaved rock-cress</name>
    <dbReference type="NCBI Taxonomy" id="81972"/>
    <lineage>
        <taxon>Eukaryota</taxon>
        <taxon>Viridiplantae</taxon>
        <taxon>Streptophyta</taxon>
        <taxon>Embryophyta</taxon>
        <taxon>Tracheophyta</taxon>
        <taxon>Spermatophyta</taxon>
        <taxon>Magnoliopsida</taxon>
        <taxon>eudicotyledons</taxon>
        <taxon>Gunneridae</taxon>
        <taxon>Pentapetalae</taxon>
        <taxon>rosids</taxon>
        <taxon>malvids</taxon>
        <taxon>Brassicales</taxon>
        <taxon>Brassicaceae</taxon>
        <taxon>Camelineae</taxon>
        <taxon>Arabidopsis</taxon>
    </lineage>
</organism>
<accession>D7LVZ0</accession>
<protein>
    <submittedName>
        <fullName evidence="2">Predicted protein</fullName>
    </submittedName>
</protein>
<keyword evidence="1" id="KW-0732">Signal</keyword>
<reference evidence="3" key="1">
    <citation type="journal article" date="2011" name="Nat. Genet.">
        <title>The Arabidopsis lyrata genome sequence and the basis of rapid genome size change.</title>
        <authorList>
            <person name="Hu T.T."/>
            <person name="Pattyn P."/>
            <person name="Bakker E.G."/>
            <person name="Cao J."/>
            <person name="Cheng J.-F."/>
            <person name="Clark R.M."/>
            <person name="Fahlgren N."/>
            <person name="Fawcett J.A."/>
            <person name="Grimwood J."/>
            <person name="Gundlach H."/>
            <person name="Haberer G."/>
            <person name="Hollister J.D."/>
            <person name="Ossowski S."/>
            <person name="Ottilar R.P."/>
            <person name="Salamov A.A."/>
            <person name="Schneeberger K."/>
            <person name="Spannagl M."/>
            <person name="Wang X."/>
            <person name="Yang L."/>
            <person name="Nasrallah M.E."/>
            <person name="Bergelson J."/>
            <person name="Carrington J.C."/>
            <person name="Gaut B.S."/>
            <person name="Schmutz J."/>
            <person name="Mayer K.F.X."/>
            <person name="Van de Peer Y."/>
            <person name="Grigoriev I.V."/>
            <person name="Nordborg M."/>
            <person name="Weigel D."/>
            <person name="Guo Y.-L."/>
        </authorList>
    </citation>
    <scope>NUCLEOTIDE SEQUENCE [LARGE SCALE GENOMIC DNA]</scope>
    <source>
        <strain evidence="3">cv. MN47</strain>
    </source>
</reference>
<dbReference type="EMBL" id="GL348717">
    <property type="protein sequence ID" value="EFH52709.1"/>
    <property type="molecule type" value="Genomic_DNA"/>
</dbReference>
<dbReference type="eggNOG" id="KOG0714">
    <property type="taxonomic scope" value="Eukaryota"/>
</dbReference>
<evidence type="ECO:0000256" key="1">
    <source>
        <dbReference type="SAM" id="SignalP"/>
    </source>
</evidence>
<gene>
    <name evidence="2" type="ORF">ARALYDRAFT_666681</name>
</gene>